<dbReference type="RefSeq" id="WP_262991035.1">
    <property type="nucleotide sequence ID" value="NZ_JAOTEN010000003.1"/>
</dbReference>
<gene>
    <name evidence="1" type="ORF">N0B16_11240</name>
</gene>
<dbReference type="EMBL" id="JAOTEN010000003">
    <property type="protein sequence ID" value="MCU7615012.1"/>
    <property type="molecule type" value="Genomic_DNA"/>
</dbReference>
<keyword evidence="2" id="KW-1185">Reference proteome</keyword>
<dbReference type="InterPro" id="IPR019734">
    <property type="entry name" value="TPR_rpt"/>
</dbReference>
<dbReference type="Gene3D" id="1.25.40.10">
    <property type="entry name" value="Tetratricopeptide repeat domain"/>
    <property type="match status" value="1"/>
</dbReference>
<dbReference type="SUPFAM" id="SSF48452">
    <property type="entry name" value="TPR-like"/>
    <property type="match status" value="1"/>
</dbReference>
<sequence length="352" mass="41431">MRRTYYVFFALIFFQCINAQKKIFKCEKIHDAIELIDSGKYDEGITILKECEKIDPTDSTYPYEIAYAFVQKKEYKSAILQLEKIKNYNNIDDYYFSLLGNTYDYDGNPNKAISTYNEGLKKFPNSGRLHLEKGVVYEFDKPSEAMKIYEKGIQVDPSYPSNYYRAAKLSLDSENKLAGLIYGEIFMNLERTTKRTGEISQKLYETYKNSIDLNDKNNKNLAFCKLVNINPDMIGKGKLPFCTIFEMNFVLSLLDQSEFTLNALSDMREKFLKQYFTRDSKDYPNILLDYFKKMADNKIFNAYNHYIFQIGDQQAFSNWKKNNQAEYDKFEIWYTTDENIFKPDALIVTQIK</sequence>
<accession>A0ABT2VYD9</accession>
<dbReference type="Proteomes" id="UP001208114">
    <property type="component" value="Unassembled WGS sequence"/>
</dbReference>
<name>A0ABT2VYD9_9FLAO</name>
<protein>
    <recommendedName>
        <fullName evidence="3">Tetratricopeptide repeat protein</fullName>
    </recommendedName>
</protein>
<comment type="caution">
    <text evidence="1">The sequence shown here is derived from an EMBL/GenBank/DDBJ whole genome shotgun (WGS) entry which is preliminary data.</text>
</comment>
<proteinExistence type="predicted"/>
<evidence type="ECO:0000313" key="2">
    <source>
        <dbReference type="Proteomes" id="UP001208114"/>
    </source>
</evidence>
<evidence type="ECO:0008006" key="3">
    <source>
        <dbReference type="Google" id="ProtNLM"/>
    </source>
</evidence>
<evidence type="ECO:0000313" key="1">
    <source>
        <dbReference type="EMBL" id="MCU7615012.1"/>
    </source>
</evidence>
<dbReference type="SMART" id="SM00028">
    <property type="entry name" value="TPR"/>
    <property type="match status" value="2"/>
</dbReference>
<organism evidence="1 2">
    <name type="scientific">Chryseobacterium gilvum</name>
    <dbReference type="NCBI Taxonomy" id="2976534"/>
    <lineage>
        <taxon>Bacteria</taxon>
        <taxon>Pseudomonadati</taxon>
        <taxon>Bacteroidota</taxon>
        <taxon>Flavobacteriia</taxon>
        <taxon>Flavobacteriales</taxon>
        <taxon>Weeksellaceae</taxon>
        <taxon>Chryseobacterium group</taxon>
        <taxon>Chryseobacterium</taxon>
    </lineage>
</organism>
<reference evidence="2" key="1">
    <citation type="submission" date="2023-07" db="EMBL/GenBank/DDBJ databases">
        <title>Chryseobacterium sp. GMJ5 Genome sequencing and assembly.</title>
        <authorList>
            <person name="Jung Y."/>
        </authorList>
    </citation>
    <scope>NUCLEOTIDE SEQUENCE [LARGE SCALE GENOMIC DNA]</scope>
    <source>
        <strain evidence="2">GMJ5</strain>
    </source>
</reference>
<dbReference type="InterPro" id="IPR011990">
    <property type="entry name" value="TPR-like_helical_dom_sf"/>
</dbReference>